<dbReference type="AlphaFoldDB" id="A0A0S6W3G5"/>
<reference evidence="3 4" key="1">
    <citation type="journal article" date="2015" name="PeerJ">
        <title>First genomic representation of candidate bacterial phylum KSB3 points to enhanced environmental sensing as a trigger of wastewater bulking.</title>
        <authorList>
            <person name="Sekiguchi Y."/>
            <person name="Ohashi A."/>
            <person name="Parks D.H."/>
            <person name="Yamauchi T."/>
            <person name="Tyson G.W."/>
            <person name="Hugenholtz P."/>
        </authorList>
    </citation>
    <scope>NUCLEOTIDE SEQUENCE [LARGE SCALE GENOMIC DNA]</scope>
</reference>
<feature type="signal peptide" evidence="1">
    <location>
        <begin position="1"/>
        <end position="25"/>
    </location>
</feature>
<dbReference type="STRING" id="1499966.U14_04098"/>
<dbReference type="GO" id="GO:0030246">
    <property type="term" value="F:carbohydrate binding"/>
    <property type="evidence" value="ECO:0007669"/>
    <property type="project" value="InterPro"/>
</dbReference>
<evidence type="ECO:0000313" key="4">
    <source>
        <dbReference type="Proteomes" id="UP000030700"/>
    </source>
</evidence>
<evidence type="ECO:0000313" key="3">
    <source>
        <dbReference type="EMBL" id="GAK52841.1"/>
    </source>
</evidence>
<accession>A0A0S6W3G5</accession>
<keyword evidence="4" id="KW-1185">Reference proteome</keyword>
<keyword evidence="1" id="KW-0732">Signal</keyword>
<dbReference type="GO" id="GO:0004553">
    <property type="term" value="F:hydrolase activity, hydrolyzing O-glycosyl compounds"/>
    <property type="evidence" value="ECO:0007669"/>
    <property type="project" value="InterPro"/>
</dbReference>
<dbReference type="GO" id="GO:0016052">
    <property type="term" value="P:carbohydrate catabolic process"/>
    <property type="evidence" value="ECO:0007669"/>
    <property type="project" value="InterPro"/>
</dbReference>
<name>A0A0S6W3G5_9BACT</name>
<feature type="chain" id="PRO_5006631565" evidence="1">
    <location>
        <begin position="26"/>
        <end position="1274"/>
    </location>
</feature>
<gene>
    <name evidence="3" type="ORF">U14_04098</name>
</gene>
<dbReference type="Proteomes" id="UP000030700">
    <property type="component" value="Unassembled WGS sequence"/>
</dbReference>
<dbReference type="Gene3D" id="2.60.40.1190">
    <property type="match status" value="1"/>
</dbReference>
<evidence type="ECO:0000259" key="2">
    <source>
        <dbReference type="Pfam" id="PF06452"/>
    </source>
</evidence>
<dbReference type="InterPro" id="IPR010502">
    <property type="entry name" value="Carb-bd_dom_fam9"/>
</dbReference>
<evidence type="ECO:0000256" key="1">
    <source>
        <dbReference type="SAM" id="SignalP"/>
    </source>
</evidence>
<proteinExistence type="predicted"/>
<dbReference type="Gene3D" id="3.20.20.80">
    <property type="entry name" value="Glycosidases"/>
    <property type="match status" value="1"/>
</dbReference>
<dbReference type="SUPFAM" id="SSF49344">
    <property type="entry name" value="CBD9-like"/>
    <property type="match status" value="1"/>
</dbReference>
<protein>
    <submittedName>
        <fullName evidence="3">Carbohydrate-binding family 9</fullName>
    </submittedName>
</protein>
<dbReference type="HOGENOM" id="CLU_263648_0_0_0"/>
<sequence length="1274" mass="143144">MKSFIFRVYFFSALALALAQEIAIAAANHSRDEVLARFEQQGIFDPALISEEDLLAHIQAVYAQETDPERQAALAKRLLALKWMKLWDANAEMNAETAIIDDPLPPYFHPSENWQWSSKLTNPVTGRMTRLHYAADTQGRTSHLASGVFPSILPVNGQLSQEVYFPDEKFPTQVWIRIETLYVGMPKSKPITVQARWTQQPETIMATENRPANFYAGQLPRTTGWHTFTVKLIDLGLCGTERIISNIEFGAAGGNVWFGRTLIQRPFVEVRGAQKYNVFSPQEPFAFEIRAHNFSASTKAYQLDILASDYEGMVLRRETLAFLIPPHGTQTQPFTIPPDTARYLTLEYTLREKGIPVYHGYSAAAAIVSNVSGRKPDSPFGMMYWDQPGREVRDFYERLGVKLMVIFPQIERLHLFDSGAFEIMPMFWALPQEKPQEEEKLRQQIPPYLQAGQRIFSNFWETDLRVPAQLFAVHMHRFTEIVKEIAPNAMTVVGGMAWFNVAYVQQLLQAINNGMPYFDAITAMSYNTPTPPEYTGLDEDAAALRALFETYGVPQTELWNVEWAYFENLNLNRGEWQNTGVAQEQIAAYTIRHHLLGFASGIHRMVPGTNIYIGRTPLSKNYGHSMSLGRSSIFRYDLTPLPLLPAYSTMTRLLEDAQFIETLDSGDANVICQLYRRKQSQHGDGLLIVAWTAFDHQNVVLRLPSAIRADDKPVLLSNMLGEEQWRYASDGNVHLELSPEPRYLLLPNITDEELLQLNLSVAEPLLAVEPRIIDATPGVANTATLTLHLHNASDAALRGELRLRLPDGVAMISQKIQYQDSMSALLAQKMKLDEHEILLGRGHGADAVYEISLPETPSRNAYYEQVELGRQSDMNMMAEFVSEGRLLASATASARYLPPLDVRLRPVLKTAVSADAPTLQVRVVNHSAVSRKGEVWLDASGWVQIAPLKQSFSLAPGASGLYDFTLTGMPEQTLDYLVETTDTALQRVVQQVKLQEGEPMRLTHYLQHSGYLVTFGVGEGYFIEALAREQSGIETRQGRGFAFRPTVKAKTPIVIDGNLDDWCNAMPQFVNPANRLNGLTFFANMYGGTMQWTGNDDFSAAWQMMWDDDFLYLATRTFDDHVVPQQALRTFWNGDVLSLQIDPLPDESDASILPIPRDLRQIHTFDIGMNATGPIVRRKYATFAHPAGTVASIRMAAKTMPDGIQYEIAIPWTELDPLQPTSSGWFGASFAWYEDDGGGRETYINWFGGSGGNGLAREPRLFGDIHLVEDVSLP</sequence>
<organism evidence="3 4">
    <name type="scientific">Candidatus Moduliflexus flocculans</name>
    <dbReference type="NCBI Taxonomy" id="1499966"/>
    <lineage>
        <taxon>Bacteria</taxon>
        <taxon>Candidatus Moduliflexota</taxon>
        <taxon>Candidatus Moduliflexia</taxon>
        <taxon>Candidatus Moduliflexales</taxon>
        <taxon>Candidatus Moduliflexaceae</taxon>
    </lineage>
</organism>
<dbReference type="EMBL" id="DF820459">
    <property type="protein sequence ID" value="GAK52841.1"/>
    <property type="molecule type" value="Genomic_DNA"/>
</dbReference>
<dbReference type="SUPFAM" id="SSF51445">
    <property type="entry name" value="(Trans)glycosidases"/>
    <property type="match status" value="1"/>
</dbReference>
<dbReference type="InterPro" id="IPR017853">
    <property type="entry name" value="GH"/>
</dbReference>
<feature type="domain" description="Carbohydrate-binding" evidence="2">
    <location>
        <begin position="1091"/>
        <end position="1269"/>
    </location>
</feature>
<dbReference type="Pfam" id="PF06452">
    <property type="entry name" value="CBM9_1"/>
    <property type="match status" value="1"/>
</dbReference>